<dbReference type="Proteomes" id="UP000199600">
    <property type="component" value="Unassembled WGS sequence"/>
</dbReference>
<name>A0A1A8XLE9_9RHOO</name>
<protein>
    <submittedName>
        <fullName evidence="2">Uncharacterized protein</fullName>
    </submittedName>
</protein>
<keyword evidence="3" id="KW-1185">Reference proteome</keyword>
<dbReference type="AlphaFoldDB" id="A0A1A8XLE9"/>
<dbReference type="EMBL" id="FLQY01000041">
    <property type="protein sequence ID" value="SBT04773.1"/>
    <property type="molecule type" value="Genomic_DNA"/>
</dbReference>
<feature type="region of interest" description="Disordered" evidence="1">
    <location>
        <begin position="236"/>
        <end position="298"/>
    </location>
</feature>
<gene>
    <name evidence="2" type="ORF">PROAA_1350018</name>
</gene>
<reference evidence="2 3" key="1">
    <citation type="submission" date="2016-06" db="EMBL/GenBank/DDBJ databases">
        <authorList>
            <person name="Kjaerup R.B."/>
            <person name="Dalgaard T.S."/>
            <person name="Juul-Madsen H.R."/>
        </authorList>
    </citation>
    <scope>NUCLEOTIDE SEQUENCE [LARGE SCALE GENOMIC DNA]</scope>
    <source>
        <strain evidence="2">2</strain>
    </source>
</reference>
<evidence type="ECO:0000256" key="1">
    <source>
        <dbReference type="SAM" id="MobiDB-lite"/>
    </source>
</evidence>
<evidence type="ECO:0000313" key="2">
    <source>
        <dbReference type="EMBL" id="SBT04773.1"/>
    </source>
</evidence>
<sequence>MHYSQFPEDSLDLSFEDKAALKKFFILANYPRDRIDLPESLRLTSRILPYCQIADENSDIWLAWQIAFPRILSAIADFERQKKAVWQKVPNSQIRNGGRWHKKISEQPLLACLTQDVSENPQRYLPVLALVLIAFRLGEAQFSKSMLVALANNARILCSSGGKRIDLLMKLPVATSDTDRGWPRKLLLAVRSGKSTETFEPTRSLCVSLEKVLVVLGFDQPSEILFKETRRASDPVLAQPPPTITREASSTISVRMSEPAVQDELPVRNKPIPKRPPEPKSIRIRNFPKGSDDRDTKAAEPEDLVFGQAETTPVDAPQASIGLQKQQAGYTNFRTAIDNQFLPWAWNVLHDQEIQFLVAAIEAEVHKDGEHKIGAWLASLSLATGLPTRLLVDVMLNDASGDSHSIVRPDIWNRQVITPENAFIPDSHQEPLLHPVNYLVALRLPEIVAAPIKTLLEGRSDQISVGKLIDRDAGGAEAMVRDFLKTVRSTDAPRLLLGRIHSVLGRQIIRLTEDPVLTQLLTALPTDLPSAGLYYATFTHSYLRSVYRAAIEAIFESRAP</sequence>
<accession>A0A1A8XLE9</accession>
<proteinExistence type="predicted"/>
<evidence type="ECO:0000313" key="3">
    <source>
        <dbReference type="Proteomes" id="UP000199600"/>
    </source>
</evidence>
<organism evidence="2 3">
    <name type="scientific">Candidatus Propionivibrio aalborgensis</name>
    <dbReference type="NCBI Taxonomy" id="1860101"/>
    <lineage>
        <taxon>Bacteria</taxon>
        <taxon>Pseudomonadati</taxon>
        <taxon>Pseudomonadota</taxon>
        <taxon>Betaproteobacteria</taxon>
        <taxon>Rhodocyclales</taxon>
        <taxon>Rhodocyclaceae</taxon>
        <taxon>Propionivibrio</taxon>
    </lineage>
</organism>